<dbReference type="VEuPathDB" id="AmoebaDB:EDI_353310"/>
<dbReference type="PANTHER" id="PTHR37049:SF4">
    <property type="entry name" value="RHODANESE DOMAIN-CONTAINING PROTEIN"/>
    <property type="match status" value="1"/>
</dbReference>
<name>B0ESG9_ENTDS</name>
<dbReference type="Proteomes" id="UP000008076">
    <property type="component" value="Unassembled WGS sequence"/>
</dbReference>
<dbReference type="Gene3D" id="3.90.226.10">
    <property type="entry name" value="2-enoyl-CoA Hydratase, Chain A, domain 1"/>
    <property type="match status" value="1"/>
</dbReference>
<gene>
    <name evidence="1" type="ORF">EDI_353310</name>
</gene>
<reference evidence="2" key="1">
    <citation type="submission" date="2007-12" db="EMBL/GenBank/DDBJ databases">
        <title>Annotation of Entamoeba dispar SAW760.</title>
        <authorList>
            <person name="Lorenzi H."/>
            <person name="Inman J."/>
            <person name="Schobel S."/>
            <person name="Amedeo P."/>
            <person name="Caler E."/>
        </authorList>
    </citation>
    <scope>NUCLEOTIDE SEQUENCE [LARGE SCALE GENOMIC DNA]</scope>
    <source>
        <strain evidence="2">ATCC PRA-260 / SAW760</strain>
    </source>
</reference>
<dbReference type="PANTHER" id="PTHR37049">
    <property type="entry name" value="PEPTIDASE S41 FAMILY PROTEIN"/>
    <property type="match status" value="1"/>
</dbReference>
<dbReference type="AlphaFoldDB" id="B0ESG9"/>
<proteinExistence type="predicted"/>
<dbReference type="EMBL" id="DS550675">
    <property type="protein sequence ID" value="EDR22526.1"/>
    <property type="molecule type" value="Genomic_DNA"/>
</dbReference>
<protein>
    <submittedName>
        <fullName evidence="1">Uncharacterized protein</fullName>
    </submittedName>
</protein>
<dbReference type="GeneID" id="5886216"/>
<dbReference type="KEGG" id="edi:EDI_353310"/>
<evidence type="ECO:0000313" key="1">
    <source>
        <dbReference type="EMBL" id="EDR22526.1"/>
    </source>
</evidence>
<keyword evidence="2" id="KW-1185">Reference proteome</keyword>
<dbReference type="InterPro" id="IPR052766">
    <property type="entry name" value="S41A_metabolite_peptidase"/>
</dbReference>
<accession>B0ESG9</accession>
<organism evidence="2">
    <name type="scientific">Entamoeba dispar (strain ATCC PRA-260 / SAW760)</name>
    <dbReference type="NCBI Taxonomy" id="370354"/>
    <lineage>
        <taxon>Eukaryota</taxon>
        <taxon>Amoebozoa</taxon>
        <taxon>Evosea</taxon>
        <taxon>Archamoebae</taxon>
        <taxon>Mastigamoebida</taxon>
        <taxon>Entamoebidae</taxon>
        <taxon>Entamoeba</taxon>
    </lineage>
</organism>
<evidence type="ECO:0000313" key="2">
    <source>
        <dbReference type="Proteomes" id="UP000008076"/>
    </source>
</evidence>
<dbReference type="OrthoDB" id="27214at2759"/>
<dbReference type="RefSeq" id="XP_001741026.1">
    <property type="nucleotide sequence ID" value="XM_001740974.1"/>
</dbReference>
<sequence length="308" mass="36070">MEYFVDPKTCEKRGVYGDEGIEIEDCMRRSTKEDDAWVLYRYCIRRQRRWYTKPKTIKYGDIKHKITQISEYVSEPPIKPLKHQRKPTKIVVYTDSFCYSACSFITKGIKEWGGAIIVGFDGDPYGKDEEFEVGQAPSNRMISIITEKQYDYKPLEFSLSYSILETFKHNYKYNENIPREFIKDIVDERVNIYPYVIGDEIIEEFEEETKKIIEKYQTKCNPKNKRLVKIDNKCDKEINIKHGHGGYECGDKGEWSTKCVLAYCDSGYKFDYNKNKCVKGICAYPSSGNRIMTINLVMIIVGLMMIIV</sequence>